<evidence type="ECO:0000313" key="3">
    <source>
        <dbReference type="EMBL" id="HJC62780.1"/>
    </source>
</evidence>
<gene>
    <name evidence="3" type="ORF">H9753_04055</name>
</gene>
<dbReference type="AlphaFoldDB" id="A0A9D2PMY7"/>
<sequence length="116" mass="13286">MRNTYKYTQLYSGGTPEFIEGDVFRTIIPLTTVAVEKVGPLDTPQVPPQVTPQVKILEFCKIPHSKSEIMEYCGYKDRKNFVKKHLQPLLNSGQLQMTIPDKPKSKNQKYITVDTQ</sequence>
<dbReference type="InterPro" id="IPR049514">
    <property type="entry name" value="Fic-like_C"/>
</dbReference>
<dbReference type="Proteomes" id="UP000823886">
    <property type="component" value="Unassembled WGS sequence"/>
</dbReference>
<evidence type="ECO:0000313" key="4">
    <source>
        <dbReference type="Proteomes" id="UP000823886"/>
    </source>
</evidence>
<comment type="caution">
    <text evidence="3">The sequence shown here is derived from an EMBL/GenBank/DDBJ whole genome shotgun (WGS) entry which is preliminary data.</text>
</comment>
<dbReference type="EMBL" id="DWVZ01000051">
    <property type="protein sequence ID" value="HJC62780.1"/>
    <property type="molecule type" value="Genomic_DNA"/>
</dbReference>
<protein>
    <recommendedName>
        <fullName evidence="2">Filamentation induced by cAMP protein Fic-like C-terminal domain-containing protein</fullName>
    </recommendedName>
</protein>
<evidence type="ECO:0000256" key="1">
    <source>
        <dbReference type="SAM" id="MobiDB-lite"/>
    </source>
</evidence>
<reference evidence="3" key="1">
    <citation type="journal article" date="2021" name="PeerJ">
        <title>Extensive microbial diversity within the chicken gut microbiome revealed by metagenomics and culture.</title>
        <authorList>
            <person name="Gilroy R."/>
            <person name="Ravi A."/>
            <person name="Getino M."/>
            <person name="Pursley I."/>
            <person name="Horton D.L."/>
            <person name="Alikhan N.F."/>
            <person name="Baker D."/>
            <person name="Gharbi K."/>
            <person name="Hall N."/>
            <person name="Watson M."/>
            <person name="Adriaenssens E.M."/>
            <person name="Foster-Nyarko E."/>
            <person name="Jarju S."/>
            <person name="Secka A."/>
            <person name="Antonio M."/>
            <person name="Oren A."/>
            <person name="Chaudhuri R.R."/>
            <person name="La Ragione R."/>
            <person name="Hildebrand F."/>
            <person name="Pallen M.J."/>
        </authorList>
    </citation>
    <scope>NUCLEOTIDE SEQUENCE</scope>
    <source>
        <strain evidence="3">ChiBcec2-3848</strain>
    </source>
</reference>
<organism evidence="3 4">
    <name type="scientific">Candidatus Blautia merdavium</name>
    <dbReference type="NCBI Taxonomy" id="2838494"/>
    <lineage>
        <taxon>Bacteria</taxon>
        <taxon>Bacillati</taxon>
        <taxon>Bacillota</taxon>
        <taxon>Clostridia</taxon>
        <taxon>Lachnospirales</taxon>
        <taxon>Lachnospiraceae</taxon>
        <taxon>Blautia</taxon>
    </lineage>
</organism>
<feature type="domain" description="Filamentation induced by cAMP protein Fic-like C-terminal" evidence="2">
    <location>
        <begin position="54"/>
        <end position="110"/>
    </location>
</feature>
<proteinExistence type="predicted"/>
<reference evidence="3" key="2">
    <citation type="submission" date="2021-04" db="EMBL/GenBank/DDBJ databases">
        <authorList>
            <person name="Gilroy R."/>
        </authorList>
    </citation>
    <scope>NUCLEOTIDE SEQUENCE</scope>
    <source>
        <strain evidence="3">ChiBcec2-3848</strain>
    </source>
</reference>
<accession>A0A9D2PMY7</accession>
<dbReference type="Pfam" id="PF21247">
    <property type="entry name" value="Fic-like_C"/>
    <property type="match status" value="1"/>
</dbReference>
<name>A0A9D2PMY7_9FIRM</name>
<feature type="region of interest" description="Disordered" evidence="1">
    <location>
        <begin position="93"/>
        <end position="116"/>
    </location>
</feature>
<evidence type="ECO:0000259" key="2">
    <source>
        <dbReference type="Pfam" id="PF21247"/>
    </source>
</evidence>